<name>A0ACB6RAV5_9PLEO</name>
<keyword evidence="2" id="KW-1185">Reference proteome</keyword>
<dbReference type="Proteomes" id="UP000799755">
    <property type="component" value="Unassembled WGS sequence"/>
</dbReference>
<evidence type="ECO:0000313" key="1">
    <source>
        <dbReference type="EMBL" id="KAF2476175.1"/>
    </source>
</evidence>
<accession>A0ACB6RAV5</accession>
<gene>
    <name evidence="1" type="ORF">BDR25DRAFT_349300</name>
</gene>
<proteinExistence type="predicted"/>
<reference evidence="1" key="1">
    <citation type="journal article" date="2020" name="Stud. Mycol.">
        <title>101 Dothideomycetes genomes: a test case for predicting lifestyles and emergence of pathogens.</title>
        <authorList>
            <person name="Haridas S."/>
            <person name="Albert R."/>
            <person name="Binder M."/>
            <person name="Bloem J."/>
            <person name="Labutti K."/>
            <person name="Salamov A."/>
            <person name="Andreopoulos B."/>
            <person name="Baker S."/>
            <person name="Barry K."/>
            <person name="Bills G."/>
            <person name="Bluhm B."/>
            <person name="Cannon C."/>
            <person name="Castanera R."/>
            <person name="Culley D."/>
            <person name="Daum C."/>
            <person name="Ezra D."/>
            <person name="Gonzalez J."/>
            <person name="Henrissat B."/>
            <person name="Kuo A."/>
            <person name="Liang C."/>
            <person name="Lipzen A."/>
            <person name="Lutzoni F."/>
            <person name="Magnuson J."/>
            <person name="Mondo S."/>
            <person name="Nolan M."/>
            <person name="Ohm R."/>
            <person name="Pangilinan J."/>
            <person name="Park H.-J."/>
            <person name="Ramirez L."/>
            <person name="Alfaro M."/>
            <person name="Sun H."/>
            <person name="Tritt A."/>
            <person name="Yoshinaga Y."/>
            <person name="Zwiers L.-H."/>
            <person name="Turgeon B."/>
            <person name="Goodwin S."/>
            <person name="Spatafora J."/>
            <person name="Crous P."/>
            <person name="Grigoriev I."/>
        </authorList>
    </citation>
    <scope>NUCLEOTIDE SEQUENCE</scope>
    <source>
        <strain evidence="1">ATCC 200398</strain>
    </source>
</reference>
<sequence length="65" mass="7299">MAILITTIECCYFITASYTCSLMLTGSSFSLPHDIHEDIDSSKFSRYISTSVWISFAFVTSAWTT</sequence>
<comment type="caution">
    <text evidence="1">The sequence shown here is derived from an EMBL/GenBank/DDBJ whole genome shotgun (WGS) entry which is preliminary data.</text>
</comment>
<protein>
    <submittedName>
        <fullName evidence="1">Uncharacterized protein</fullName>
    </submittedName>
</protein>
<organism evidence="1 2">
    <name type="scientific">Lindgomyces ingoldianus</name>
    <dbReference type="NCBI Taxonomy" id="673940"/>
    <lineage>
        <taxon>Eukaryota</taxon>
        <taxon>Fungi</taxon>
        <taxon>Dikarya</taxon>
        <taxon>Ascomycota</taxon>
        <taxon>Pezizomycotina</taxon>
        <taxon>Dothideomycetes</taxon>
        <taxon>Pleosporomycetidae</taxon>
        <taxon>Pleosporales</taxon>
        <taxon>Lindgomycetaceae</taxon>
        <taxon>Lindgomyces</taxon>
    </lineage>
</organism>
<dbReference type="EMBL" id="MU003494">
    <property type="protein sequence ID" value="KAF2476175.1"/>
    <property type="molecule type" value="Genomic_DNA"/>
</dbReference>
<evidence type="ECO:0000313" key="2">
    <source>
        <dbReference type="Proteomes" id="UP000799755"/>
    </source>
</evidence>